<dbReference type="InterPro" id="IPR029400">
    <property type="entry name" value="TINF2_N"/>
</dbReference>
<evidence type="ECO:0000256" key="4">
    <source>
        <dbReference type="ARBA" id="ARBA00022737"/>
    </source>
</evidence>
<dbReference type="FunFam" id="3.30.160.60:FF:001954">
    <property type="entry name" value="Zinc finger protein 787"/>
    <property type="match status" value="1"/>
</dbReference>
<dbReference type="Pfam" id="PF14973">
    <property type="entry name" value="TINF2_N"/>
    <property type="match status" value="2"/>
</dbReference>
<keyword evidence="7" id="KW-0805">Transcription regulation</keyword>
<feature type="region of interest" description="Disordered" evidence="12">
    <location>
        <begin position="805"/>
        <end position="858"/>
    </location>
</feature>
<dbReference type="GO" id="GO:0043565">
    <property type="term" value="F:sequence-specific DNA binding"/>
    <property type="evidence" value="ECO:0007669"/>
    <property type="project" value="TreeGrafter"/>
</dbReference>
<dbReference type="InterPro" id="IPR036236">
    <property type="entry name" value="Znf_C2H2_sf"/>
</dbReference>
<dbReference type="Proteomes" id="UP001221898">
    <property type="component" value="Unassembled WGS sequence"/>
</dbReference>
<dbReference type="PROSITE" id="PS00028">
    <property type="entry name" value="ZINC_FINGER_C2H2_1"/>
    <property type="match status" value="21"/>
</dbReference>
<dbReference type="FunFam" id="3.30.160.60:FF:001009">
    <property type="entry name" value="Zinc finger protein 26"/>
    <property type="match status" value="1"/>
</dbReference>
<keyword evidence="3" id="KW-0479">Metal-binding</keyword>
<feature type="compositionally biased region" description="Basic and acidic residues" evidence="12">
    <location>
        <begin position="415"/>
        <end position="429"/>
    </location>
</feature>
<evidence type="ECO:0000256" key="11">
    <source>
        <dbReference type="PROSITE-ProRule" id="PRU00042"/>
    </source>
</evidence>
<feature type="domain" description="C2H2-type" evidence="13">
    <location>
        <begin position="1371"/>
        <end position="1398"/>
    </location>
</feature>
<comment type="subcellular location">
    <subcellularLocation>
        <location evidence="1">Nucleus</location>
    </subcellularLocation>
</comment>
<dbReference type="FunFam" id="3.30.160.60:FF:002281">
    <property type="match status" value="2"/>
</dbReference>
<evidence type="ECO:0000259" key="13">
    <source>
        <dbReference type="PROSITE" id="PS50157"/>
    </source>
</evidence>
<feature type="compositionally biased region" description="Basic and acidic residues" evidence="12">
    <location>
        <begin position="369"/>
        <end position="407"/>
    </location>
</feature>
<dbReference type="PANTHER" id="PTHR24408">
    <property type="entry name" value="ZINC FINGER PROTEIN"/>
    <property type="match status" value="1"/>
</dbReference>
<feature type="domain" description="C2H2-type" evidence="13">
    <location>
        <begin position="1511"/>
        <end position="1538"/>
    </location>
</feature>
<feature type="domain" description="C2H2-type" evidence="13">
    <location>
        <begin position="1231"/>
        <end position="1258"/>
    </location>
</feature>
<proteinExistence type="inferred from homology"/>
<evidence type="ECO:0000313" key="14">
    <source>
        <dbReference type="EMBL" id="KAJ8403262.1"/>
    </source>
</evidence>
<evidence type="ECO:0000256" key="2">
    <source>
        <dbReference type="ARBA" id="ARBA00006991"/>
    </source>
</evidence>
<feature type="domain" description="C2H2-type" evidence="13">
    <location>
        <begin position="1399"/>
        <end position="1426"/>
    </location>
</feature>
<feature type="domain" description="C2H2-type" evidence="13">
    <location>
        <begin position="1315"/>
        <end position="1342"/>
    </location>
</feature>
<evidence type="ECO:0000256" key="3">
    <source>
        <dbReference type="ARBA" id="ARBA00022723"/>
    </source>
</evidence>
<keyword evidence="10" id="KW-0539">Nucleus</keyword>
<dbReference type="GO" id="GO:0005634">
    <property type="term" value="C:nucleus"/>
    <property type="evidence" value="ECO:0007669"/>
    <property type="project" value="UniProtKB-SubCell"/>
</dbReference>
<feature type="compositionally biased region" description="Basic and acidic residues" evidence="12">
    <location>
        <begin position="25"/>
        <end position="39"/>
    </location>
</feature>
<evidence type="ECO:0000256" key="12">
    <source>
        <dbReference type="SAM" id="MobiDB-lite"/>
    </source>
</evidence>
<dbReference type="FunFam" id="3.30.160.60:FF:000012">
    <property type="entry name" value="RB-associated KRAB zinc finger protein-like"/>
    <property type="match status" value="1"/>
</dbReference>
<dbReference type="PROSITE" id="PS50157">
    <property type="entry name" value="ZINC_FINGER_C2H2_2"/>
    <property type="match status" value="21"/>
</dbReference>
<feature type="domain" description="C2H2-type" evidence="13">
    <location>
        <begin position="1035"/>
        <end position="1062"/>
    </location>
</feature>
<feature type="region of interest" description="Disordered" evidence="12">
    <location>
        <begin position="298"/>
        <end position="318"/>
    </location>
</feature>
<dbReference type="FunFam" id="3.30.160.60:FF:000358">
    <property type="entry name" value="zinc finger protein 24"/>
    <property type="match status" value="2"/>
</dbReference>
<comment type="caution">
    <text evidence="14">The sequence shown here is derived from an EMBL/GenBank/DDBJ whole genome shotgun (WGS) entry which is preliminary data.</text>
</comment>
<keyword evidence="6" id="KW-0862">Zinc</keyword>
<feature type="domain" description="C2H2-type" evidence="13">
    <location>
        <begin position="979"/>
        <end position="1006"/>
    </location>
</feature>
<feature type="domain" description="C2H2-type" evidence="13">
    <location>
        <begin position="1007"/>
        <end position="1034"/>
    </location>
</feature>
<comment type="similarity">
    <text evidence="2">Belongs to the krueppel C2H2-type zinc-finger protein family.</text>
</comment>
<dbReference type="FunFam" id="3.30.160.60:FF:000100">
    <property type="entry name" value="Zinc finger 45-like"/>
    <property type="match status" value="1"/>
</dbReference>
<evidence type="ECO:0000256" key="9">
    <source>
        <dbReference type="ARBA" id="ARBA00023163"/>
    </source>
</evidence>
<feature type="domain" description="C2H2-type" evidence="13">
    <location>
        <begin position="1483"/>
        <end position="1510"/>
    </location>
</feature>
<organism evidence="14 15">
    <name type="scientific">Aldrovandia affinis</name>
    <dbReference type="NCBI Taxonomy" id="143900"/>
    <lineage>
        <taxon>Eukaryota</taxon>
        <taxon>Metazoa</taxon>
        <taxon>Chordata</taxon>
        <taxon>Craniata</taxon>
        <taxon>Vertebrata</taxon>
        <taxon>Euteleostomi</taxon>
        <taxon>Actinopterygii</taxon>
        <taxon>Neopterygii</taxon>
        <taxon>Teleostei</taxon>
        <taxon>Notacanthiformes</taxon>
        <taxon>Halosauridae</taxon>
        <taxon>Aldrovandia</taxon>
    </lineage>
</organism>
<reference evidence="14" key="1">
    <citation type="journal article" date="2023" name="Science">
        <title>Genome structures resolve the early diversification of teleost fishes.</title>
        <authorList>
            <person name="Parey E."/>
            <person name="Louis A."/>
            <person name="Montfort J."/>
            <person name="Bouchez O."/>
            <person name="Roques C."/>
            <person name="Iampietro C."/>
            <person name="Lluch J."/>
            <person name="Castinel A."/>
            <person name="Donnadieu C."/>
            <person name="Desvignes T."/>
            <person name="Floi Bucao C."/>
            <person name="Jouanno E."/>
            <person name="Wen M."/>
            <person name="Mejri S."/>
            <person name="Dirks R."/>
            <person name="Jansen H."/>
            <person name="Henkel C."/>
            <person name="Chen W.J."/>
            <person name="Zahm M."/>
            <person name="Cabau C."/>
            <person name="Klopp C."/>
            <person name="Thompson A.W."/>
            <person name="Robinson-Rechavi M."/>
            <person name="Braasch I."/>
            <person name="Lecointre G."/>
            <person name="Bobe J."/>
            <person name="Postlethwait J.H."/>
            <person name="Berthelot C."/>
            <person name="Roest Crollius H."/>
            <person name="Guiguen Y."/>
        </authorList>
    </citation>
    <scope>NUCLEOTIDE SEQUENCE</scope>
    <source>
        <strain evidence="14">NC1722</strain>
    </source>
</reference>
<name>A0AAD7SIJ2_9TELE</name>
<feature type="domain" description="C2H2-type" evidence="13">
    <location>
        <begin position="1539"/>
        <end position="1566"/>
    </location>
</feature>
<evidence type="ECO:0000256" key="1">
    <source>
        <dbReference type="ARBA" id="ARBA00004123"/>
    </source>
</evidence>
<feature type="domain" description="C2H2-type" evidence="13">
    <location>
        <begin position="1343"/>
        <end position="1370"/>
    </location>
</feature>
<dbReference type="FunFam" id="3.30.160.60:FF:002716">
    <property type="entry name" value="Zinc finger protein 212"/>
    <property type="match status" value="1"/>
</dbReference>
<dbReference type="FunFam" id="3.30.160.60:FF:001437">
    <property type="entry name" value="Zinc finger protein 594"/>
    <property type="match status" value="1"/>
</dbReference>
<feature type="domain" description="C2H2-type" evidence="13">
    <location>
        <begin position="1147"/>
        <end position="1174"/>
    </location>
</feature>
<keyword evidence="4" id="KW-0677">Repeat</keyword>
<dbReference type="FunFam" id="3.30.160.60:FF:000495">
    <property type="entry name" value="zinc finger protein 668"/>
    <property type="match status" value="1"/>
</dbReference>
<dbReference type="FunFam" id="3.30.160.60:FF:000295">
    <property type="entry name" value="zinc finger protein 19"/>
    <property type="match status" value="2"/>
</dbReference>
<feature type="compositionally biased region" description="Basic and acidic residues" evidence="12">
    <location>
        <begin position="805"/>
        <end position="844"/>
    </location>
</feature>
<feature type="region of interest" description="Disordered" evidence="12">
    <location>
        <begin position="1"/>
        <end position="41"/>
    </location>
</feature>
<dbReference type="EMBL" id="JAINUG010000059">
    <property type="protein sequence ID" value="KAJ8403262.1"/>
    <property type="molecule type" value="Genomic_DNA"/>
</dbReference>
<evidence type="ECO:0000256" key="6">
    <source>
        <dbReference type="ARBA" id="ARBA00022833"/>
    </source>
</evidence>
<evidence type="ECO:0000256" key="10">
    <source>
        <dbReference type="ARBA" id="ARBA00023242"/>
    </source>
</evidence>
<dbReference type="PANTHER" id="PTHR24408:SF34">
    <property type="entry name" value="ZINC FINGER PROTEIN 672-RELATED"/>
    <property type="match status" value="1"/>
</dbReference>
<dbReference type="FunFam" id="3.30.160.60:FF:000710">
    <property type="entry name" value="Zinc finger protein 768"/>
    <property type="match status" value="1"/>
</dbReference>
<dbReference type="CDD" id="cd11657">
    <property type="entry name" value="TIN2_N"/>
    <property type="match status" value="2"/>
</dbReference>
<protein>
    <recommendedName>
        <fullName evidence="13">C2H2-type domain-containing protein</fullName>
    </recommendedName>
</protein>
<feature type="domain" description="C2H2-type" evidence="13">
    <location>
        <begin position="1119"/>
        <end position="1146"/>
    </location>
</feature>
<dbReference type="SUPFAM" id="SSF57667">
    <property type="entry name" value="beta-beta-alpha zinc fingers"/>
    <property type="match status" value="11"/>
</dbReference>
<dbReference type="Gene3D" id="3.30.160.60">
    <property type="entry name" value="Classic Zinc Finger"/>
    <property type="match status" value="21"/>
</dbReference>
<feature type="domain" description="C2H2-type" evidence="13">
    <location>
        <begin position="1091"/>
        <end position="1118"/>
    </location>
</feature>
<evidence type="ECO:0000256" key="8">
    <source>
        <dbReference type="ARBA" id="ARBA00023125"/>
    </source>
</evidence>
<dbReference type="SMART" id="SM00355">
    <property type="entry name" value="ZnF_C2H2"/>
    <property type="match status" value="22"/>
</dbReference>
<feature type="domain" description="C2H2-type" evidence="13">
    <location>
        <begin position="1287"/>
        <end position="1314"/>
    </location>
</feature>
<feature type="domain" description="C2H2-type" evidence="13">
    <location>
        <begin position="1063"/>
        <end position="1090"/>
    </location>
</feature>
<evidence type="ECO:0000256" key="7">
    <source>
        <dbReference type="ARBA" id="ARBA00023015"/>
    </source>
</evidence>
<dbReference type="FunFam" id="3.30.160.60:FF:002063">
    <property type="entry name" value="RB associated KRAB zinc finger"/>
    <property type="match status" value="1"/>
</dbReference>
<dbReference type="GO" id="GO:0008270">
    <property type="term" value="F:zinc ion binding"/>
    <property type="evidence" value="ECO:0007669"/>
    <property type="project" value="UniProtKB-KW"/>
</dbReference>
<feature type="domain" description="C2H2-type" evidence="13">
    <location>
        <begin position="1175"/>
        <end position="1202"/>
    </location>
</feature>
<dbReference type="GO" id="GO:0000981">
    <property type="term" value="F:DNA-binding transcription factor activity, RNA polymerase II-specific"/>
    <property type="evidence" value="ECO:0007669"/>
    <property type="project" value="TreeGrafter"/>
</dbReference>
<accession>A0AAD7SIJ2</accession>
<dbReference type="InterPro" id="IPR013087">
    <property type="entry name" value="Znf_C2H2_type"/>
</dbReference>
<dbReference type="Pfam" id="PF00096">
    <property type="entry name" value="zf-C2H2"/>
    <property type="match status" value="19"/>
</dbReference>
<evidence type="ECO:0000313" key="15">
    <source>
        <dbReference type="Proteomes" id="UP001221898"/>
    </source>
</evidence>
<feature type="domain" description="C2H2-type" evidence="13">
    <location>
        <begin position="1259"/>
        <end position="1286"/>
    </location>
</feature>
<dbReference type="FunFam" id="3.30.160.60:FF:001450">
    <property type="entry name" value="zinc finger protein 774"/>
    <property type="match status" value="1"/>
</dbReference>
<feature type="compositionally biased region" description="Low complexity" evidence="12">
    <location>
        <begin position="298"/>
        <end position="308"/>
    </location>
</feature>
<dbReference type="FunFam" id="3.30.160.60:FF:002343">
    <property type="entry name" value="Zinc finger protein 33A"/>
    <property type="match status" value="5"/>
</dbReference>
<gene>
    <name evidence="14" type="ORF">AAFF_G00354790</name>
</gene>
<keyword evidence="5 11" id="KW-0863">Zinc-finger</keyword>
<keyword evidence="9" id="KW-0804">Transcription</keyword>
<evidence type="ECO:0000256" key="5">
    <source>
        <dbReference type="ARBA" id="ARBA00022771"/>
    </source>
</evidence>
<feature type="region of interest" description="Disordered" evidence="12">
    <location>
        <begin position="369"/>
        <end position="429"/>
    </location>
</feature>
<dbReference type="Pfam" id="PF13912">
    <property type="entry name" value="zf-C2H2_6"/>
    <property type="match status" value="1"/>
</dbReference>
<feature type="domain" description="C2H2-type" evidence="13">
    <location>
        <begin position="1455"/>
        <end position="1482"/>
    </location>
</feature>
<keyword evidence="8" id="KW-0238">DNA-binding</keyword>
<keyword evidence="15" id="KW-1185">Reference proteome</keyword>
<feature type="domain" description="C2H2-type" evidence="13">
    <location>
        <begin position="1427"/>
        <end position="1454"/>
    </location>
</feature>
<feature type="domain" description="C2H2-type" evidence="13">
    <location>
        <begin position="1203"/>
        <end position="1230"/>
    </location>
</feature>
<sequence length="1566" mass="178537">MAQRPEQGQAAGERNTTSSDEEGEPVPKKGKTDKQRDIEMLLYGEDEEKEDQGPSLPLSSLHLLVPPLRLVSAAMWQFVQKQDIMHYGKLEELVALVTETVPELLSYRQRTQLILALRAKLILELCRSEHTADPHTIQLHLDRIRSPSISPVHTESTKVEVEQIEVHFLELVHTLLEDPAEKEHFFQEVFPVQFGPKYDTALQALVWEFLSRLEQLLPIPDLQQTLPWLAAAPCMLEECVQSVSNPQHLQALLHHYRCLGHLDMNGTPSSKDKNILSSLSLPSFKRVVDSTELTDCNSQLESESVLDSSSEDRNTKSVMASTDYTGVELRSSLNRREDMEEMIQSKTGYEMSRGEKDILYNIEGRKRGGERHCEEIKREDGGRDEDVTGLWKKQEKERDVQKERAENDLNSQTDRGLKNEGKSDTVKQEGEGLLPCVTSCLPKKPQVQTRMRKITGRLESPLKQLPDSSEKEICVEPSFGSQATPPRNGNTDPSLPLSSLRLLVPPLRLVSAAMWQVVQKQDIMHYGKLEELVSLVTEAVPELLSYRQRTQLILALRTKLILELCRSEHTADPHTIQLHLDRIRSPSISPVHTESTEVEVKQTEANFLELVHTLLEDPAEREHFFQEVFPVQFGPKYDTALRALVWEFLSRLEQLLPIPDLQQTLSWLGAAPCVLKECVQSVSNPQHLQALLHHYRCLGHLDMNETPPSKDNDIFSSLSLPFKRVMDFTELTDCNNQLESESVLDSSGEDRKTKSVMASTDYTGVELRSSLNRREDMEDMIQNKTGYGMSRGKKYILSNIKERERGGERHCEEMKREDGGRGEDVTGLWKKLEKEREAQERAENDPNSQTDRGLKNEGKSDCAKQEWEGLLPCVTSCLPKKPEVQTRKRKITGRLECPLKQLPDSSEKEICVEPSFGSQATPPRKGNTGQTGEVSSQVFACSQCPFVHMEEEKLHQHIEKVHPEEYNMIIIDSDTPGAHTCSECGKSFEFASRLALHMRIHTGERPYLCSHCGKSFSQSGYLTIHQRSHTGERPYQCSQCGKSYVSLSVLKIHQRTHTGERPYHCSLCGKSFRSTSHLKQHQRTHAELCPYPCSECGKSFRSQSDLTRHQRNHTGERPYQCSQCGKNYISLSVLKVHQRTHTGERPYHCSQCGESFRSQSDLTRHRRNHTGESPYQCSQCGMSYRSQSALTRHRQNHTADRPFQCSQCGKSFSQSGYLILHQRSHTGERPYQCSQCGKSFLSLSVLKIHQRIHTGERPYHCSQCGKSFKSASDLRTHQRTHTGERPYPCSECGKSFRSQSALTAHRRNHTGERPYPCSQCGKSFKLPKTLRAHQRIHTGERPYQCSQCGKSFTQLSSLTQHRRFHTGERPFSCSQCDKSFISAFLLAMHEPTHTGEHQHLCSHCGKTFNHLSNMRAHIRTHTGERPYRCTQCEKSFSRSGTLKKHERTHTGERPFHCSQCEKSFTQSSALKKHQLIHTGERPYQCLQCGKSFIRSSYLTDHQRTHTGERPYHCSQCGKSFASTSDVVKHQRTHTGERPYHCSQCGKSFTSASHLARHRRTHKESSH</sequence>